<dbReference type="Pfam" id="PF00491">
    <property type="entry name" value="Arginase"/>
    <property type="match status" value="1"/>
</dbReference>
<sequence length="303" mass="33616">MNKSNQNKDPIFNCDDAIYMCAKREVDNCNLGIYGVNYDGTTSFRPGARFGPSSIRQVSNGIESFCPQLNLDLEDINFTDFGNLEINFGAPEPVIKKVKTASNFIYSLGMKPLLIGGEHSITIGSIQSTIEYFPNLILIQLDAHADLREEWLGSKFNHACVMRRCLEMISSERVFQVGIRSGTKKEMHELRKTKRLVNFISGQPAKELYNALNPHKGKPIYLTVDVDWFDPSVISGTGTPEPGGFTWQDFSAIINVLQNHKIIGADIVELAPQLDPSGVSSIVGAKITRSLIMLLSISQSTIR</sequence>
<feature type="binding site" evidence="4">
    <location>
        <position position="227"/>
    </location>
    <ligand>
        <name>Mn(2+)</name>
        <dbReference type="ChEBI" id="CHEBI:29035"/>
        <label>1</label>
    </ligand>
</feature>
<evidence type="ECO:0000313" key="5">
    <source>
        <dbReference type="EMBL" id="AAQ00893.1"/>
    </source>
</evidence>
<name>Q7V9I4_PROMA</name>
<dbReference type="EMBL" id="AE017126">
    <property type="protein sequence ID" value="AAQ00893.1"/>
    <property type="molecule type" value="Genomic_DNA"/>
</dbReference>
<dbReference type="HOGENOM" id="CLU_039478_0_2_3"/>
<keyword evidence="4" id="KW-0464">Manganese</keyword>
<accession>Q7V9I4</accession>
<reference evidence="5 6" key="1">
    <citation type="journal article" date="2003" name="Proc. Natl. Acad. Sci. U.S.A.">
        <title>Genome sequence of the cyanobacterium Prochlorococcus marinus SS120, a nearly minimal oxyphototrophic genome.</title>
        <authorList>
            <person name="Dufresne A."/>
            <person name="Salanoubat M."/>
            <person name="Partensky F."/>
            <person name="Artiguenave F."/>
            <person name="Axmann I.M."/>
            <person name="Barbe V."/>
            <person name="Duprat S."/>
            <person name="Galperin M.Y."/>
            <person name="Koonin E.V."/>
            <person name="Le Gall F."/>
            <person name="Makarova K.S."/>
            <person name="Ostrowski M."/>
            <person name="Oztas S."/>
            <person name="Robert C."/>
            <person name="Rogozin I.B."/>
            <person name="Scanlan D.J."/>
            <person name="Tandeau de Marsac N."/>
            <person name="Weissenbach J."/>
            <person name="Wincker P."/>
            <person name="Wolf Y.I."/>
            <person name="Hess W.R."/>
        </authorList>
    </citation>
    <scope>NUCLEOTIDE SEQUENCE [LARGE SCALE GENOMIC DNA]</scope>
    <source>
        <strain evidence="6">SARG / CCMP1375 / SS120</strain>
    </source>
</reference>
<dbReference type="RefSeq" id="WP_011125998.1">
    <property type="nucleotide sequence ID" value="NC_005042.1"/>
</dbReference>
<organism evidence="5 6">
    <name type="scientific">Prochlorococcus marinus (strain SARG / CCMP1375 / SS120)</name>
    <dbReference type="NCBI Taxonomy" id="167539"/>
    <lineage>
        <taxon>Bacteria</taxon>
        <taxon>Bacillati</taxon>
        <taxon>Cyanobacteriota</taxon>
        <taxon>Cyanophyceae</taxon>
        <taxon>Synechococcales</taxon>
        <taxon>Prochlorococcaceae</taxon>
        <taxon>Prochlorococcus</taxon>
    </lineage>
</organism>
<gene>
    <name evidence="5" type="primary">speB</name>
    <name evidence="5" type="ordered locus">Pro_1849</name>
</gene>
<evidence type="ECO:0000313" key="6">
    <source>
        <dbReference type="Proteomes" id="UP000001420"/>
    </source>
</evidence>
<dbReference type="PIRSF" id="PIRSF036979">
    <property type="entry name" value="Arginase"/>
    <property type="match status" value="1"/>
</dbReference>
<dbReference type="PROSITE" id="PS51409">
    <property type="entry name" value="ARGINASE_2"/>
    <property type="match status" value="1"/>
</dbReference>
<dbReference type="GO" id="GO:0046872">
    <property type="term" value="F:metal ion binding"/>
    <property type="evidence" value="ECO:0007669"/>
    <property type="project" value="UniProtKB-KW"/>
</dbReference>
<feature type="binding site" evidence="4">
    <location>
        <position position="146"/>
    </location>
    <ligand>
        <name>Mn(2+)</name>
        <dbReference type="ChEBI" id="CHEBI:29035"/>
        <label>1</label>
    </ligand>
</feature>
<dbReference type="CDD" id="cd11593">
    <property type="entry name" value="Agmatinase-like_2"/>
    <property type="match status" value="1"/>
</dbReference>
<dbReference type="PANTHER" id="PTHR11358">
    <property type="entry name" value="ARGINASE/AGMATINASE"/>
    <property type="match status" value="1"/>
</dbReference>
<dbReference type="InterPro" id="IPR023696">
    <property type="entry name" value="Ureohydrolase_dom_sf"/>
</dbReference>
<evidence type="ECO:0000256" key="2">
    <source>
        <dbReference type="ARBA" id="ARBA00022723"/>
    </source>
</evidence>
<dbReference type="OrthoDB" id="9788689at2"/>
<feature type="binding site" evidence="4">
    <location>
        <position position="144"/>
    </location>
    <ligand>
        <name>Mn(2+)</name>
        <dbReference type="ChEBI" id="CHEBI:29035"/>
        <label>1</label>
    </ligand>
</feature>
<dbReference type="EnsemblBacteria" id="AAQ00893">
    <property type="protein sequence ID" value="AAQ00893"/>
    <property type="gene ID" value="Pro_1849"/>
</dbReference>
<feature type="binding site" evidence="4">
    <location>
        <position position="119"/>
    </location>
    <ligand>
        <name>Mn(2+)</name>
        <dbReference type="ChEBI" id="CHEBI:29035"/>
        <label>1</label>
    </ligand>
</feature>
<comment type="similarity">
    <text evidence="1">Belongs to the arginase family. Agmatinase subfamily.</text>
</comment>
<keyword evidence="3 5" id="KW-0378">Hydrolase</keyword>
<dbReference type="GO" id="GO:0008783">
    <property type="term" value="F:agmatinase activity"/>
    <property type="evidence" value="ECO:0007669"/>
    <property type="project" value="UniProtKB-EC"/>
</dbReference>
<comment type="cofactor">
    <cofactor evidence="4">
        <name>Mn(2+)</name>
        <dbReference type="ChEBI" id="CHEBI:29035"/>
    </cofactor>
    <text evidence="4">Binds 2 manganese ions per subunit.</text>
</comment>
<dbReference type="InterPro" id="IPR005925">
    <property type="entry name" value="Agmatinase-rel"/>
</dbReference>
<dbReference type="KEGG" id="pma:Pro_1849"/>
<dbReference type="PATRIC" id="fig|167539.5.peg.1951"/>
<dbReference type="NCBIfam" id="TIGR01230">
    <property type="entry name" value="agmatinase"/>
    <property type="match status" value="1"/>
</dbReference>
<protein>
    <submittedName>
        <fullName evidence="5">Arginase family enzyme</fullName>
        <ecNumber evidence="5">3.5.3.11</ecNumber>
    </submittedName>
</protein>
<dbReference type="eggNOG" id="COG0010">
    <property type="taxonomic scope" value="Bacteria"/>
</dbReference>
<evidence type="ECO:0000256" key="4">
    <source>
        <dbReference type="PIRSR" id="PIRSR036979-1"/>
    </source>
</evidence>
<dbReference type="InterPro" id="IPR006035">
    <property type="entry name" value="Ureohydrolase"/>
</dbReference>
<dbReference type="GO" id="GO:0033389">
    <property type="term" value="P:putrescine biosynthetic process from arginine, via agmatine"/>
    <property type="evidence" value="ECO:0007669"/>
    <property type="project" value="TreeGrafter"/>
</dbReference>
<feature type="binding site" evidence="4">
    <location>
        <position position="142"/>
    </location>
    <ligand>
        <name>Mn(2+)</name>
        <dbReference type="ChEBI" id="CHEBI:29035"/>
        <label>1</label>
    </ligand>
</feature>
<dbReference type="AlphaFoldDB" id="Q7V9I4"/>
<dbReference type="Gene3D" id="3.40.800.10">
    <property type="entry name" value="Ureohydrolase domain"/>
    <property type="match status" value="1"/>
</dbReference>
<keyword evidence="6" id="KW-1185">Reference proteome</keyword>
<dbReference type="STRING" id="167539.Pro_1849"/>
<dbReference type="PANTHER" id="PTHR11358:SF26">
    <property type="entry name" value="GUANIDINO ACID HYDROLASE, MITOCHONDRIAL"/>
    <property type="match status" value="1"/>
</dbReference>
<proteinExistence type="inferred from homology"/>
<dbReference type="EC" id="3.5.3.11" evidence="5"/>
<keyword evidence="2 4" id="KW-0479">Metal-binding</keyword>
<evidence type="ECO:0000256" key="3">
    <source>
        <dbReference type="ARBA" id="ARBA00022801"/>
    </source>
</evidence>
<feature type="binding site" evidence="4">
    <location>
        <position position="225"/>
    </location>
    <ligand>
        <name>Mn(2+)</name>
        <dbReference type="ChEBI" id="CHEBI:29035"/>
        <label>1</label>
    </ligand>
</feature>
<dbReference type="Proteomes" id="UP000001420">
    <property type="component" value="Chromosome"/>
</dbReference>
<dbReference type="SUPFAM" id="SSF52768">
    <property type="entry name" value="Arginase/deacetylase"/>
    <property type="match status" value="1"/>
</dbReference>
<evidence type="ECO:0000256" key="1">
    <source>
        <dbReference type="ARBA" id="ARBA00009227"/>
    </source>
</evidence>